<feature type="compositionally biased region" description="Basic and acidic residues" evidence="1">
    <location>
        <begin position="134"/>
        <end position="148"/>
    </location>
</feature>
<feature type="domain" description="Reverse transcriptase" evidence="2">
    <location>
        <begin position="233"/>
        <end position="294"/>
    </location>
</feature>
<dbReference type="Pfam" id="PF00078">
    <property type="entry name" value="RVT_1"/>
    <property type="match status" value="1"/>
</dbReference>
<name>A0ABM4VQH4_COFAR</name>
<dbReference type="InterPro" id="IPR043502">
    <property type="entry name" value="DNA/RNA_pol_sf"/>
</dbReference>
<dbReference type="RefSeq" id="XP_071921780.1">
    <property type="nucleotide sequence ID" value="XM_072065679.1"/>
</dbReference>
<evidence type="ECO:0000256" key="1">
    <source>
        <dbReference type="SAM" id="MobiDB-lite"/>
    </source>
</evidence>
<dbReference type="GeneID" id="140014613"/>
<dbReference type="SUPFAM" id="SSF56672">
    <property type="entry name" value="DNA/RNA polymerases"/>
    <property type="match status" value="1"/>
</dbReference>
<evidence type="ECO:0000313" key="4">
    <source>
        <dbReference type="RefSeq" id="XP_071921780.1"/>
    </source>
</evidence>
<reference evidence="4" key="1">
    <citation type="submission" date="2025-08" db="UniProtKB">
        <authorList>
            <consortium name="RefSeq"/>
        </authorList>
    </citation>
    <scope>IDENTIFICATION</scope>
    <source>
        <tissue evidence="4">Leaves</tissue>
    </source>
</reference>
<dbReference type="InterPro" id="IPR000477">
    <property type="entry name" value="RT_dom"/>
</dbReference>
<evidence type="ECO:0000259" key="2">
    <source>
        <dbReference type="Pfam" id="PF00078"/>
    </source>
</evidence>
<evidence type="ECO:0000313" key="3">
    <source>
        <dbReference type="Proteomes" id="UP001652660"/>
    </source>
</evidence>
<protein>
    <recommendedName>
        <fullName evidence="2">Reverse transcriptase domain-containing protein</fullName>
    </recommendedName>
</protein>
<dbReference type="PANTHER" id="PTHR35046:SF9">
    <property type="entry name" value="RNA-DIRECTED DNA POLYMERASE"/>
    <property type="match status" value="1"/>
</dbReference>
<keyword evidence="3" id="KW-1185">Reference proteome</keyword>
<sequence>MVEKLGLPTTEHIRRYKLQWLNNSGEVQVAKQVLVSFKIGRYEDEILCDVVPMHASHIILGRPWQYDRRVNFKGMSNKYSFMYKDRKITLAPLSPKQVRADQENLQKEFELESERRKKELKAEQNEKKKAHVHSAREEKKRKEEKNEGKHLMLIKAKQDYKDVFPDDLPSGLPPIHGVERQIDFVPGATIASHPSYKSNSEETKELQRQVDELLDKGWARESLSPFAVPVILVPKKDGAWHMCTNCRAVNAIIVKYRHPIPRLDDMLDELHDAVIFTKIDLKCGYHQIRIKEGDE</sequence>
<dbReference type="PANTHER" id="PTHR35046">
    <property type="entry name" value="ZINC KNUCKLE (CCHC-TYPE) FAMILY PROTEIN"/>
    <property type="match status" value="1"/>
</dbReference>
<dbReference type="Gene3D" id="3.30.70.270">
    <property type="match status" value="1"/>
</dbReference>
<dbReference type="InterPro" id="IPR043128">
    <property type="entry name" value="Rev_trsase/Diguanyl_cyclase"/>
</dbReference>
<proteinExistence type="predicted"/>
<gene>
    <name evidence="4" type="primary">LOC140014613</name>
</gene>
<dbReference type="Proteomes" id="UP001652660">
    <property type="component" value="Chromosome 9e"/>
</dbReference>
<dbReference type="Gene3D" id="3.10.10.10">
    <property type="entry name" value="HIV Type 1 Reverse Transcriptase, subunit A, domain 1"/>
    <property type="match status" value="1"/>
</dbReference>
<feature type="compositionally biased region" description="Basic and acidic residues" evidence="1">
    <location>
        <begin position="112"/>
        <end position="127"/>
    </location>
</feature>
<feature type="region of interest" description="Disordered" evidence="1">
    <location>
        <begin position="112"/>
        <end position="148"/>
    </location>
</feature>
<dbReference type="CDD" id="cd00303">
    <property type="entry name" value="retropepsin_like"/>
    <property type="match status" value="1"/>
</dbReference>
<dbReference type="CDD" id="cd01647">
    <property type="entry name" value="RT_LTR"/>
    <property type="match status" value="1"/>
</dbReference>
<accession>A0ABM4VQH4</accession>
<organism evidence="3 4">
    <name type="scientific">Coffea arabica</name>
    <name type="common">Arabian coffee</name>
    <dbReference type="NCBI Taxonomy" id="13443"/>
    <lineage>
        <taxon>Eukaryota</taxon>
        <taxon>Viridiplantae</taxon>
        <taxon>Streptophyta</taxon>
        <taxon>Embryophyta</taxon>
        <taxon>Tracheophyta</taxon>
        <taxon>Spermatophyta</taxon>
        <taxon>Magnoliopsida</taxon>
        <taxon>eudicotyledons</taxon>
        <taxon>Gunneridae</taxon>
        <taxon>Pentapetalae</taxon>
        <taxon>asterids</taxon>
        <taxon>lamiids</taxon>
        <taxon>Gentianales</taxon>
        <taxon>Rubiaceae</taxon>
        <taxon>Ixoroideae</taxon>
        <taxon>Gardenieae complex</taxon>
        <taxon>Bertiereae - Coffeeae clade</taxon>
        <taxon>Coffeeae</taxon>
        <taxon>Coffea</taxon>
    </lineage>
</organism>